<dbReference type="Proteomes" id="UP000278149">
    <property type="component" value="Unassembled WGS sequence"/>
</dbReference>
<dbReference type="Pfam" id="PF08352">
    <property type="entry name" value="oligo_HPY"/>
    <property type="match status" value="1"/>
</dbReference>
<dbReference type="EMBL" id="RCOR01000036">
    <property type="protein sequence ID" value="RSN68143.1"/>
    <property type="molecule type" value="Genomic_DNA"/>
</dbReference>
<accession>A0A3R9QQD7</accession>
<dbReference type="PANTHER" id="PTHR43297:SF13">
    <property type="entry name" value="NICKEL ABC TRANSPORTER, ATP-BINDING PROTEIN"/>
    <property type="match status" value="1"/>
</dbReference>
<dbReference type="GO" id="GO:0015833">
    <property type="term" value="P:peptide transport"/>
    <property type="evidence" value="ECO:0007669"/>
    <property type="project" value="InterPro"/>
</dbReference>
<reference evidence="14 15" key="1">
    <citation type="submission" date="2018-10" db="EMBL/GenBank/DDBJ databases">
        <title>Co-occurring genomic capacity for anaerobic methane metabolism and dissimilatory sulfite reduction discovered in the Korarchaeota.</title>
        <authorList>
            <person name="Mckay L.J."/>
            <person name="Dlakic M."/>
            <person name="Fields M.W."/>
            <person name="Delmont T.O."/>
            <person name="Eren A.M."/>
            <person name="Jay Z.J."/>
            <person name="Klingelsmith K.B."/>
            <person name="Rusch D.B."/>
            <person name="Inskeep W.P."/>
        </authorList>
    </citation>
    <scope>NUCLEOTIDE SEQUENCE [LARGE SCALE GENOMIC DNA]</scope>
    <source>
        <strain evidence="14 15">WS</strain>
    </source>
</reference>
<feature type="domain" description="ABC transporter" evidence="13">
    <location>
        <begin position="4"/>
        <end position="251"/>
    </location>
</feature>
<evidence type="ECO:0000256" key="6">
    <source>
        <dbReference type="ARBA" id="ARBA00022967"/>
    </source>
</evidence>
<dbReference type="InterPro" id="IPR050388">
    <property type="entry name" value="ABC_Ni/Peptide_Import"/>
</dbReference>
<evidence type="ECO:0000256" key="2">
    <source>
        <dbReference type="ARBA" id="ARBA00022448"/>
    </source>
</evidence>
<sequence>MNVIEIKDLKVTFEMSGMRITALHGVDIELRRGEVLGILGESGSGKTVLLHSIFRILPENARVSGEILYRGTNLLSIDQRRARDIIGKNFALIPQGFGSLNPFLKCWLQISERPMEHYGMRKEEGLLEAKRLLRDMGVDRPEDVARSYRHQLSGGMLQRVLVAMGVSGPSEAIFLDEPTKGLDGRKKRLLIELIKLARLRTASMMVVSHDLNFLREISDRICVIYCGDVVEIADTVSFFKSPKHPYSSAILKSLPSGGLKPIEGEAPSMASPPSGCKFNPRCPYRVEKCTEERPPLVPVDSSTVRCFNYVRG</sequence>
<gene>
    <name evidence="14" type="ORF">D9Q81_06760</name>
</gene>
<comment type="caution">
    <text evidence="14">The sequence shown here is derived from an EMBL/GenBank/DDBJ whole genome shotgun (WGS) entry which is preliminary data.</text>
</comment>
<evidence type="ECO:0000256" key="1">
    <source>
        <dbReference type="ARBA" id="ARBA00004202"/>
    </source>
</evidence>
<dbReference type="RefSeq" id="WP_125742188.1">
    <property type="nucleotide sequence ID" value="NZ_RCOR01000036.1"/>
</dbReference>
<dbReference type="InterPro" id="IPR027417">
    <property type="entry name" value="P-loop_NTPase"/>
</dbReference>
<comment type="catalytic activity">
    <reaction evidence="12">
        <text>Ni(2+)(out) + ATP + H2O = Ni(2+)(in) + ADP + phosphate + H(+)</text>
        <dbReference type="Rhea" id="RHEA:15557"/>
        <dbReference type="ChEBI" id="CHEBI:15377"/>
        <dbReference type="ChEBI" id="CHEBI:15378"/>
        <dbReference type="ChEBI" id="CHEBI:30616"/>
        <dbReference type="ChEBI" id="CHEBI:43474"/>
        <dbReference type="ChEBI" id="CHEBI:49786"/>
        <dbReference type="ChEBI" id="CHEBI:456216"/>
        <dbReference type="EC" id="7.2.2.11"/>
    </reaction>
    <physiologicalReaction direction="left-to-right" evidence="12">
        <dbReference type="Rhea" id="RHEA:15558"/>
    </physiologicalReaction>
</comment>
<dbReference type="PANTHER" id="PTHR43297">
    <property type="entry name" value="OLIGOPEPTIDE TRANSPORT ATP-BINDING PROTEIN APPD"/>
    <property type="match status" value="1"/>
</dbReference>
<evidence type="ECO:0000256" key="11">
    <source>
        <dbReference type="ARBA" id="ARBA00044143"/>
    </source>
</evidence>
<organism evidence="14 15">
    <name type="scientific">Candidatus Korarchaeum cryptofilum</name>
    <dbReference type="NCBI Taxonomy" id="498846"/>
    <lineage>
        <taxon>Archaea</taxon>
        <taxon>Thermoproteota</taxon>
        <taxon>Candidatus Korarchaeia</taxon>
        <taxon>Candidatus Korarchaeales</taxon>
        <taxon>Candidatus Korarchaeaceae</taxon>
        <taxon>Candidatus Korarchaeum</taxon>
    </lineage>
</organism>
<proteinExistence type="predicted"/>
<keyword evidence="6" id="KW-1278">Translocase</keyword>
<keyword evidence="7" id="KW-0406">Ion transport</keyword>
<evidence type="ECO:0000256" key="3">
    <source>
        <dbReference type="ARBA" id="ARBA00022475"/>
    </source>
</evidence>
<comment type="subunit">
    <text evidence="9">The complex is composed of two ATP-binding proteins (NikD and NikE), two transmembrane proteins (NikB and NikC) and a solute-binding protein (NikA).</text>
</comment>
<keyword evidence="2" id="KW-0813">Transport</keyword>
<evidence type="ECO:0000259" key="13">
    <source>
        <dbReference type="PROSITE" id="PS50893"/>
    </source>
</evidence>
<dbReference type="PROSITE" id="PS00211">
    <property type="entry name" value="ABC_TRANSPORTER_1"/>
    <property type="match status" value="1"/>
</dbReference>
<dbReference type="Gene3D" id="3.40.50.300">
    <property type="entry name" value="P-loop containing nucleotide triphosphate hydrolases"/>
    <property type="match status" value="1"/>
</dbReference>
<keyword evidence="3" id="KW-1003">Cell membrane</keyword>
<keyword evidence="4" id="KW-0547">Nucleotide-binding</keyword>
<dbReference type="Pfam" id="PF00005">
    <property type="entry name" value="ABC_tran"/>
    <property type="match status" value="1"/>
</dbReference>
<dbReference type="GO" id="GO:0015413">
    <property type="term" value="F:ABC-type nickel transporter activity"/>
    <property type="evidence" value="ECO:0007669"/>
    <property type="project" value="UniProtKB-EC"/>
</dbReference>
<dbReference type="InterPro" id="IPR017871">
    <property type="entry name" value="ABC_transporter-like_CS"/>
</dbReference>
<evidence type="ECO:0000256" key="12">
    <source>
        <dbReference type="ARBA" id="ARBA00048610"/>
    </source>
</evidence>
<evidence type="ECO:0000256" key="7">
    <source>
        <dbReference type="ARBA" id="ARBA00023065"/>
    </source>
</evidence>
<dbReference type="InterPro" id="IPR013563">
    <property type="entry name" value="Oligopep_ABC_C"/>
</dbReference>
<dbReference type="AlphaFoldDB" id="A0A3R9QQD7"/>
<evidence type="ECO:0000256" key="5">
    <source>
        <dbReference type="ARBA" id="ARBA00022840"/>
    </source>
</evidence>
<dbReference type="InterPro" id="IPR003439">
    <property type="entry name" value="ABC_transporter-like_ATP-bd"/>
</dbReference>
<dbReference type="InterPro" id="IPR003593">
    <property type="entry name" value="AAA+_ATPase"/>
</dbReference>
<protein>
    <recommendedName>
        <fullName evidence="11">Nickel import system ATP-binding protein NikD</fullName>
        <ecNumber evidence="10">7.2.2.11</ecNumber>
    </recommendedName>
</protein>
<dbReference type="GO" id="GO:0016887">
    <property type="term" value="F:ATP hydrolysis activity"/>
    <property type="evidence" value="ECO:0007669"/>
    <property type="project" value="InterPro"/>
</dbReference>
<dbReference type="GO" id="GO:0005886">
    <property type="term" value="C:plasma membrane"/>
    <property type="evidence" value="ECO:0007669"/>
    <property type="project" value="UniProtKB-SubCell"/>
</dbReference>
<dbReference type="SUPFAM" id="SSF52540">
    <property type="entry name" value="P-loop containing nucleoside triphosphate hydrolases"/>
    <property type="match status" value="1"/>
</dbReference>
<comment type="subcellular location">
    <subcellularLocation>
        <location evidence="1">Cell membrane</location>
        <topology evidence="1">Peripheral membrane protein</topology>
    </subcellularLocation>
</comment>
<evidence type="ECO:0000256" key="9">
    <source>
        <dbReference type="ARBA" id="ARBA00038669"/>
    </source>
</evidence>
<evidence type="ECO:0000256" key="4">
    <source>
        <dbReference type="ARBA" id="ARBA00022741"/>
    </source>
</evidence>
<dbReference type="PROSITE" id="PS50893">
    <property type="entry name" value="ABC_TRANSPORTER_2"/>
    <property type="match status" value="1"/>
</dbReference>
<evidence type="ECO:0000256" key="10">
    <source>
        <dbReference type="ARBA" id="ARBA00039098"/>
    </source>
</evidence>
<name>A0A3R9QQD7_9CREN</name>
<keyword evidence="8" id="KW-0472">Membrane</keyword>
<dbReference type="NCBIfam" id="TIGR01727">
    <property type="entry name" value="oligo_HPY"/>
    <property type="match status" value="1"/>
</dbReference>
<dbReference type="EC" id="7.2.2.11" evidence="10"/>
<keyword evidence="5 14" id="KW-0067">ATP-binding</keyword>
<evidence type="ECO:0000313" key="15">
    <source>
        <dbReference type="Proteomes" id="UP000278149"/>
    </source>
</evidence>
<evidence type="ECO:0000313" key="14">
    <source>
        <dbReference type="EMBL" id="RSN68143.1"/>
    </source>
</evidence>
<evidence type="ECO:0000256" key="8">
    <source>
        <dbReference type="ARBA" id="ARBA00023136"/>
    </source>
</evidence>
<dbReference type="SMART" id="SM00382">
    <property type="entry name" value="AAA"/>
    <property type="match status" value="1"/>
</dbReference>
<dbReference type="CDD" id="cd03257">
    <property type="entry name" value="ABC_NikE_OppD_transporters"/>
    <property type="match status" value="1"/>
</dbReference>
<dbReference type="GO" id="GO:0005524">
    <property type="term" value="F:ATP binding"/>
    <property type="evidence" value="ECO:0007669"/>
    <property type="project" value="UniProtKB-KW"/>
</dbReference>